<dbReference type="Proteomes" id="UP000079169">
    <property type="component" value="Unplaced"/>
</dbReference>
<dbReference type="RefSeq" id="XP_026686669.1">
    <property type="nucleotide sequence ID" value="XM_026830868.1"/>
</dbReference>
<sequence length="332" mass="39823">MKSPMRRKNTPHTAESDIERPQNPNVEIEFDVSDAQCAEMVLDLIKSIKEANVSTTRIDDQGKRLDNNRPDRRDDRADRRDDRPDRSYDRPDRRDDRADRRDDRADRRSSESIYNDDDRKMKKEKPDRSRKSRFSRKRSNKKRVDFDMSDENGHDRREEIEPDRRVRRPDRHSEHEIRNYDDVFEDITDDDCSEFGGKKRRKKRKRGKTSDVKYDAKLRKQISKSCKKTKSTIAKEFKAKEKMRQKLEKQKLKQMAALGRERKREIAQALKERKKCEKMKEKLRKRNEKLKLKELEQKLAVKCKMLKYGDQMESDDCYDTRNTSVDSSRSTL</sequence>
<evidence type="ECO:0000256" key="1">
    <source>
        <dbReference type="SAM" id="Coils"/>
    </source>
</evidence>
<feature type="compositionally biased region" description="Polar residues" evidence="2">
    <location>
        <begin position="320"/>
        <end position="332"/>
    </location>
</feature>
<keyword evidence="1" id="KW-0175">Coiled coil</keyword>
<feature type="coiled-coil region" evidence="1">
    <location>
        <begin position="266"/>
        <end position="298"/>
    </location>
</feature>
<dbReference type="GeneID" id="103519329"/>
<feature type="region of interest" description="Disordered" evidence="2">
    <location>
        <begin position="1"/>
        <end position="31"/>
    </location>
</feature>
<dbReference type="RefSeq" id="XP_017303649.1">
    <property type="nucleotide sequence ID" value="XM_017448160.2"/>
</dbReference>
<evidence type="ECO:0000256" key="2">
    <source>
        <dbReference type="SAM" id="MobiDB-lite"/>
    </source>
</evidence>
<dbReference type="AlphaFoldDB" id="A0A1S4ENA8"/>
<feature type="compositionally biased region" description="Basic residues" evidence="2">
    <location>
        <begin position="1"/>
        <end position="10"/>
    </location>
</feature>
<feature type="compositionally biased region" description="Basic and acidic residues" evidence="2">
    <location>
        <begin position="142"/>
        <end position="164"/>
    </location>
</feature>
<feature type="compositionally biased region" description="Basic residues" evidence="2">
    <location>
        <begin position="130"/>
        <end position="141"/>
    </location>
</feature>
<feature type="region of interest" description="Disordered" evidence="2">
    <location>
        <begin position="313"/>
        <end position="332"/>
    </location>
</feature>
<evidence type="ECO:0000313" key="5">
    <source>
        <dbReference type="RefSeq" id="XP_026686669.1"/>
    </source>
</evidence>
<evidence type="ECO:0000313" key="3">
    <source>
        <dbReference type="Proteomes" id="UP000079169"/>
    </source>
</evidence>
<dbReference type="KEGG" id="dci:103519329"/>
<evidence type="ECO:0000313" key="6">
    <source>
        <dbReference type="RefSeq" id="XP_026686670.1"/>
    </source>
</evidence>
<protein>
    <submittedName>
        <fullName evidence="5">Pre-mRNA-splicing factor cwc25-like isoform X1</fullName>
    </submittedName>
    <submittedName>
        <fullName evidence="4 6">Pre-mRNA-splicing factor cwc25-like isoform X2</fullName>
    </submittedName>
</protein>
<name>A0A1S4ENA8_DIACI</name>
<gene>
    <name evidence="4 5 6" type="primary">LOC103519329</name>
</gene>
<reference evidence="4" key="1">
    <citation type="submission" date="2023-09" db="UniProtKB">
        <authorList>
            <consortium name="RefSeq"/>
        </authorList>
    </citation>
    <scope>IDENTIFICATION</scope>
</reference>
<dbReference type="RefSeq" id="XP_026686670.1">
    <property type="nucleotide sequence ID" value="XM_026830869.1"/>
</dbReference>
<dbReference type="PaxDb" id="121845-A0A1S4ENA8"/>
<organism evidence="4">
    <name type="scientific">Diaphorina citri</name>
    <name type="common">Asian citrus psyllid</name>
    <dbReference type="NCBI Taxonomy" id="121845"/>
    <lineage>
        <taxon>Eukaryota</taxon>
        <taxon>Metazoa</taxon>
        <taxon>Ecdysozoa</taxon>
        <taxon>Arthropoda</taxon>
        <taxon>Hexapoda</taxon>
        <taxon>Insecta</taxon>
        <taxon>Pterygota</taxon>
        <taxon>Neoptera</taxon>
        <taxon>Paraneoptera</taxon>
        <taxon>Hemiptera</taxon>
        <taxon>Sternorrhyncha</taxon>
        <taxon>Psylloidea</taxon>
        <taxon>Psyllidae</taxon>
        <taxon>Diaphorininae</taxon>
        <taxon>Diaphorina</taxon>
    </lineage>
</organism>
<dbReference type="OMA" id="DRDAQTQ"/>
<feature type="region of interest" description="Disordered" evidence="2">
    <location>
        <begin position="48"/>
        <end position="172"/>
    </location>
</feature>
<keyword evidence="3" id="KW-1185">Reference proteome</keyword>
<evidence type="ECO:0000313" key="4">
    <source>
        <dbReference type="RefSeq" id="XP_017303649.1"/>
    </source>
</evidence>
<accession>A0A1S4ENA8</accession>
<feature type="compositionally biased region" description="Basic and acidic residues" evidence="2">
    <location>
        <begin position="57"/>
        <end position="129"/>
    </location>
</feature>
<proteinExistence type="predicted"/>